<dbReference type="Proteomes" id="UP001156441">
    <property type="component" value="Unassembled WGS sequence"/>
</dbReference>
<dbReference type="InterPro" id="IPR023393">
    <property type="entry name" value="START-like_dom_sf"/>
</dbReference>
<dbReference type="Pfam" id="PF08327">
    <property type="entry name" value="AHSA1"/>
    <property type="match status" value="1"/>
</dbReference>
<gene>
    <name evidence="3" type="ORF">JT362_32815</name>
</gene>
<protein>
    <submittedName>
        <fullName evidence="3">SRPBCC family protein</fullName>
    </submittedName>
</protein>
<comment type="similarity">
    <text evidence="1">Belongs to the AHA1 family.</text>
</comment>
<dbReference type="CDD" id="cd08899">
    <property type="entry name" value="SRPBCC_CalC_Aha1-like_6"/>
    <property type="match status" value="1"/>
</dbReference>
<reference evidence="3 4" key="1">
    <citation type="submission" date="2021-02" db="EMBL/GenBank/DDBJ databases">
        <title>Actinophytocola xerophila sp. nov., isolated from soil of cotton cropping field.</title>
        <authorList>
            <person name="Huang R."/>
            <person name="Chen X."/>
            <person name="Ge X."/>
            <person name="Liu W."/>
        </authorList>
    </citation>
    <scope>NUCLEOTIDE SEQUENCE [LARGE SCALE GENOMIC DNA]</scope>
    <source>
        <strain evidence="3 4">S1-96</strain>
    </source>
</reference>
<evidence type="ECO:0000256" key="1">
    <source>
        <dbReference type="ARBA" id="ARBA00006817"/>
    </source>
</evidence>
<dbReference type="Gene3D" id="3.30.530.20">
    <property type="match status" value="1"/>
</dbReference>
<accession>A0ABT2JJ49</accession>
<organism evidence="3 4">
    <name type="scientific">Actinophytocola gossypii</name>
    <dbReference type="NCBI Taxonomy" id="2812003"/>
    <lineage>
        <taxon>Bacteria</taxon>
        <taxon>Bacillati</taxon>
        <taxon>Actinomycetota</taxon>
        <taxon>Actinomycetes</taxon>
        <taxon>Pseudonocardiales</taxon>
        <taxon>Pseudonocardiaceae</taxon>
    </lineage>
</organism>
<keyword evidence="4" id="KW-1185">Reference proteome</keyword>
<sequence length="172" mass="18336">MSNPDTAGSVEAMAGSGDDTAGTCRIRFSRRLPHPAAAVWSALAEPAQQRCWLPGVTIDATEGGAVTFDFGEDETAEGAVLAAEPGRLLEHTWLWPDEPESRVRWELTADQDSGAEETTLSLCHEPVRRAPAADYGAGWHLTLDALAVHLAGGDPAELSPDHEALHALYNVN</sequence>
<proteinExistence type="inferred from homology"/>
<evidence type="ECO:0000259" key="2">
    <source>
        <dbReference type="Pfam" id="PF08327"/>
    </source>
</evidence>
<evidence type="ECO:0000313" key="3">
    <source>
        <dbReference type="EMBL" id="MCT2587908.1"/>
    </source>
</evidence>
<dbReference type="InterPro" id="IPR013538">
    <property type="entry name" value="ASHA1/2-like_C"/>
</dbReference>
<dbReference type="SUPFAM" id="SSF55961">
    <property type="entry name" value="Bet v1-like"/>
    <property type="match status" value="1"/>
</dbReference>
<comment type="caution">
    <text evidence="3">The sequence shown here is derived from an EMBL/GenBank/DDBJ whole genome shotgun (WGS) entry which is preliminary data.</text>
</comment>
<evidence type="ECO:0000313" key="4">
    <source>
        <dbReference type="Proteomes" id="UP001156441"/>
    </source>
</evidence>
<dbReference type="EMBL" id="JAFFZE010000029">
    <property type="protein sequence ID" value="MCT2587908.1"/>
    <property type="molecule type" value="Genomic_DNA"/>
</dbReference>
<feature type="domain" description="Activator of Hsp90 ATPase homologue 1/2-like C-terminal" evidence="2">
    <location>
        <begin position="34"/>
        <end position="150"/>
    </location>
</feature>
<name>A0ABT2JJ49_9PSEU</name>
<dbReference type="RefSeq" id="WP_260195818.1">
    <property type="nucleotide sequence ID" value="NZ_JAFFZE010000029.1"/>
</dbReference>